<dbReference type="OrthoDB" id="687262at2759"/>
<evidence type="ECO:0000256" key="1">
    <source>
        <dbReference type="SAM" id="Coils"/>
    </source>
</evidence>
<accession>A0A835FJA7</accession>
<dbReference type="PANTHER" id="PTHR45224:SF5">
    <property type="entry name" value="OS02G0311800 PROTEIN"/>
    <property type="match status" value="1"/>
</dbReference>
<feature type="compositionally biased region" description="Low complexity" evidence="2">
    <location>
        <begin position="53"/>
        <end position="69"/>
    </location>
</feature>
<feature type="region of interest" description="Disordered" evidence="2">
    <location>
        <begin position="1"/>
        <end position="83"/>
    </location>
</feature>
<dbReference type="AlphaFoldDB" id="A0A835FJA7"/>
<protein>
    <submittedName>
        <fullName evidence="3">Uncharacterized protein</fullName>
    </submittedName>
</protein>
<dbReference type="Proteomes" id="UP000636709">
    <property type="component" value="Unassembled WGS sequence"/>
</dbReference>
<evidence type="ECO:0000256" key="2">
    <source>
        <dbReference type="SAM" id="MobiDB-lite"/>
    </source>
</evidence>
<gene>
    <name evidence="3" type="ORF">HU200_009812</name>
</gene>
<feature type="region of interest" description="Disordered" evidence="2">
    <location>
        <begin position="145"/>
        <end position="165"/>
    </location>
</feature>
<proteinExistence type="predicted"/>
<organism evidence="3 4">
    <name type="scientific">Digitaria exilis</name>
    <dbReference type="NCBI Taxonomy" id="1010633"/>
    <lineage>
        <taxon>Eukaryota</taxon>
        <taxon>Viridiplantae</taxon>
        <taxon>Streptophyta</taxon>
        <taxon>Embryophyta</taxon>
        <taxon>Tracheophyta</taxon>
        <taxon>Spermatophyta</taxon>
        <taxon>Magnoliopsida</taxon>
        <taxon>Liliopsida</taxon>
        <taxon>Poales</taxon>
        <taxon>Poaceae</taxon>
        <taxon>PACMAD clade</taxon>
        <taxon>Panicoideae</taxon>
        <taxon>Panicodae</taxon>
        <taxon>Paniceae</taxon>
        <taxon>Anthephorinae</taxon>
        <taxon>Digitaria</taxon>
    </lineage>
</organism>
<comment type="caution">
    <text evidence="3">The sequence shown here is derived from an EMBL/GenBank/DDBJ whole genome shotgun (WGS) entry which is preliminary data.</text>
</comment>
<keyword evidence="4" id="KW-1185">Reference proteome</keyword>
<evidence type="ECO:0000313" key="3">
    <source>
        <dbReference type="EMBL" id="KAF8762051.1"/>
    </source>
</evidence>
<dbReference type="EMBL" id="JACEFO010000666">
    <property type="protein sequence ID" value="KAF8762051.1"/>
    <property type="molecule type" value="Genomic_DNA"/>
</dbReference>
<feature type="coiled-coil region" evidence="1">
    <location>
        <begin position="265"/>
        <end position="292"/>
    </location>
</feature>
<sequence>MDPVLHPPPPPRAPRCRARQRPCAFPPPAHARPRSHARAPHLPLPRSPLANCSAPPASSWPCAPPASSCPLPPSSPSSRPRLQRLPQRRPALPSNLQAAFAEEFLPPDPDPRYGYSVSSSWPLPLCCDSRFTNLQMNRLTKTSRQRTYAPVAGGATTRAGVSSSPICPPDASLPRTGTPPVAQETDHIVNDLDVEEDEKINIDNNSRTDKRLNWTVPEDIRLMEKSGLWDIREQKKELNGKKKSSEVLADFSGKFDKFIETSNKNREDREKMAEMQQRLADKKIEVARLTHETAQEQTKCKMLETYTQLMLAPTVHLSEQALTERNLALESMRLALFPKWLNVSAILIPSPSVKLKCYFNSFS</sequence>
<keyword evidence="1" id="KW-0175">Coiled coil</keyword>
<feature type="compositionally biased region" description="Pro residues" evidence="2">
    <location>
        <begin position="1"/>
        <end position="13"/>
    </location>
</feature>
<name>A0A835FJA7_9POAL</name>
<reference evidence="3" key="1">
    <citation type="submission" date="2020-07" db="EMBL/GenBank/DDBJ databases">
        <title>Genome sequence and genetic diversity analysis of an under-domesticated orphan crop, white fonio (Digitaria exilis).</title>
        <authorList>
            <person name="Bennetzen J.L."/>
            <person name="Chen S."/>
            <person name="Ma X."/>
            <person name="Wang X."/>
            <person name="Yssel A.E.J."/>
            <person name="Chaluvadi S.R."/>
            <person name="Johnson M."/>
            <person name="Gangashetty P."/>
            <person name="Hamidou F."/>
            <person name="Sanogo M.D."/>
            <person name="Zwaenepoel A."/>
            <person name="Wallace J."/>
            <person name="Van De Peer Y."/>
            <person name="Van Deynze A."/>
        </authorList>
    </citation>
    <scope>NUCLEOTIDE SEQUENCE</scope>
    <source>
        <tissue evidence="3">Leaves</tissue>
    </source>
</reference>
<dbReference type="PANTHER" id="PTHR45224">
    <property type="entry name" value="OS01G0527900 PROTEIN-RELATED"/>
    <property type="match status" value="1"/>
</dbReference>
<evidence type="ECO:0000313" key="4">
    <source>
        <dbReference type="Proteomes" id="UP000636709"/>
    </source>
</evidence>